<dbReference type="RefSeq" id="WP_151648294.1">
    <property type="nucleotide sequence ID" value="NZ_CP044543.1"/>
</dbReference>
<evidence type="ECO:0000313" key="3">
    <source>
        <dbReference type="Proteomes" id="UP000325641"/>
    </source>
</evidence>
<feature type="region of interest" description="Disordered" evidence="1">
    <location>
        <begin position="166"/>
        <end position="194"/>
    </location>
</feature>
<evidence type="ECO:0000256" key="1">
    <source>
        <dbReference type="SAM" id="MobiDB-lite"/>
    </source>
</evidence>
<organism evidence="2 3">
    <name type="scientific">Bradyrhizobium betae</name>
    <dbReference type="NCBI Taxonomy" id="244734"/>
    <lineage>
        <taxon>Bacteria</taxon>
        <taxon>Pseudomonadati</taxon>
        <taxon>Pseudomonadota</taxon>
        <taxon>Alphaproteobacteria</taxon>
        <taxon>Hyphomicrobiales</taxon>
        <taxon>Nitrobacteraceae</taxon>
        <taxon>Bradyrhizobium</taxon>
    </lineage>
</organism>
<dbReference type="Proteomes" id="UP000325641">
    <property type="component" value="Chromosome"/>
</dbReference>
<evidence type="ECO:0000313" key="2">
    <source>
        <dbReference type="EMBL" id="QFI75088.1"/>
    </source>
</evidence>
<sequence>MTQAQGIVNNEFDAAKIIAETLAGLDRPQQERALRFASEALGLKAPEASAPAGRQAEHLASVENVREPARALDIKQFTEAKAPQSDQQFAAVTAYYYQFEAPAHARRESIDAELLSEAARLATRKRPSRYALNNAKNAGYLDSAGHGEFRLNTVGENLVAITLPGKAATAGQKAGRQRRQPAGRKASSRKKTKA</sequence>
<protein>
    <submittedName>
        <fullName evidence="2">Uncharacterized protein</fullName>
    </submittedName>
</protein>
<reference evidence="3" key="1">
    <citation type="submission" date="2019-10" db="EMBL/GenBank/DDBJ databases">
        <title>Complete Genome Sequence of Bradyrhizobium betae type strain PL7HG1T.</title>
        <authorList>
            <person name="Bromfield E.S.P."/>
            <person name="Cloutier S."/>
        </authorList>
    </citation>
    <scope>NUCLEOTIDE SEQUENCE [LARGE SCALE GENOMIC DNA]</scope>
    <source>
        <strain evidence="3">PL7HG1</strain>
    </source>
</reference>
<dbReference type="KEGG" id="bbet:F8237_23390"/>
<gene>
    <name evidence="2" type="ORF">F8237_23390</name>
</gene>
<name>A0A5P6PAL2_9BRAD</name>
<feature type="compositionally biased region" description="Basic residues" evidence="1">
    <location>
        <begin position="175"/>
        <end position="194"/>
    </location>
</feature>
<dbReference type="EMBL" id="CP044543">
    <property type="protein sequence ID" value="QFI75088.1"/>
    <property type="molecule type" value="Genomic_DNA"/>
</dbReference>
<dbReference type="OrthoDB" id="9914525at2"/>
<dbReference type="AlphaFoldDB" id="A0A5P6PAL2"/>
<proteinExistence type="predicted"/>
<accession>A0A5P6PAL2</accession>